<dbReference type="Pfam" id="PF02604">
    <property type="entry name" value="PhdYeFM_antitox"/>
    <property type="match status" value="1"/>
</dbReference>
<comment type="function">
    <text evidence="2">Antitoxin component of a type II toxin-antitoxin (TA) system.</text>
</comment>
<gene>
    <name evidence="3" type="ORF">JYK00_00790</name>
</gene>
<sequence length="89" mass="10286">MRQEQIFLSLAETKAKFSKIVEQAEGNDIVVTKNGKPVVVIMDYKKYQKILNFLDQIWDLYLLEIGDPSKFGEISVKDIFESIDNISEE</sequence>
<reference evidence="3 4" key="1">
    <citation type="submission" date="2021-03" db="EMBL/GenBank/DDBJ databases">
        <title>Thermosipho ferrireducens sp.nov., an anaerobic thermophilic iron-reducing bacterium isolated from a deep-sea hydrothermal sulfide deposits.</title>
        <authorList>
            <person name="Zeng X."/>
            <person name="Chen Y."/>
            <person name="Shao Z."/>
        </authorList>
    </citation>
    <scope>NUCLEOTIDE SEQUENCE [LARGE SCALE GENOMIC DNA]</scope>
    <source>
        <strain evidence="3 4">JL129W03</strain>
    </source>
</reference>
<dbReference type="SUPFAM" id="SSF143120">
    <property type="entry name" value="YefM-like"/>
    <property type="match status" value="1"/>
</dbReference>
<accession>A0ABX7S6A5</accession>
<name>A0ABX7S6A5_9BACT</name>
<comment type="similarity">
    <text evidence="1 2">Belongs to the phD/YefM antitoxin family.</text>
</comment>
<dbReference type="InterPro" id="IPR036165">
    <property type="entry name" value="YefM-like_sf"/>
</dbReference>
<evidence type="ECO:0000313" key="3">
    <source>
        <dbReference type="EMBL" id="QTA38112.1"/>
    </source>
</evidence>
<evidence type="ECO:0000256" key="2">
    <source>
        <dbReference type="RuleBase" id="RU362080"/>
    </source>
</evidence>
<evidence type="ECO:0000313" key="4">
    <source>
        <dbReference type="Proteomes" id="UP000671862"/>
    </source>
</evidence>
<organism evidence="3 4">
    <name type="scientific">Thermosipho ferrireducens</name>
    <dbReference type="NCBI Taxonomy" id="2571116"/>
    <lineage>
        <taxon>Bacteria</taxon>
        <taxon>Thermotogati</taxon>
        <taxon>Thermotogota</taxon>
        <taxon>Thermotogae</taxon>
        <taxon>Thermotogales</taxon>
        <taxon>Fervidobacteriaceae</taxon>
        <taxon>Thermosipho</taxon>
    </lineage>
</organism>
<dbReference type="Gene3D" id="3.40.1620.10">
    <property type="entry name" value="YefM-like domain"/>
    <property type="match status" value="1"/>
</dbReference>
<keyword evidence="4" id="KW-1185">Reference proteome</keyword>
<dbReference type="Proteomes" id="UP000671862">
    <property type="component" value="Chromosome"/>
</dbReference>
<dbReference type="RefSeq" id="WP_207566833.1">
    <property type="nucleotide sequence ID" value="NZ_CP071446.1"/>
</dbReference>
<protein>
    <recommendedName>
        <fullName evidence="2">Antitoxin</fullName>
    </recommendedName>
</protein>
<dbReference type="InterPro" id="IPR006442">
    <property type="entry name" value="Antitoxin_Phd/YefM"/>
</dbReference>
<dbReference type="EMBL" id="CP071446">
    <property type="protein sequence ID" value="QTA38112.1"/>
    <property type="molecule type" value="Genomic_DNA"/>
</dbReference>
<proteinExistence type="inferred from homology"/>
<dbReference type="NCBIfam" id="TIGR01552">
    <property type="entry name" value="phd_fam"/>
    <property type="match status" value="1"/>
</dbReference>
<evidence type="ECO:0000256" key="1">
    <source>
        <dbReference type="ARBA" id="ARBA00009981"/>
    </source>
</evidence>